<sequence length="135" mass="16420">MEHYLKDYSEEQIKELLETIKSCVRRKKYTISLNDNRQENIQFIYDYNITEKKRVEILLSLKYTDFCYGLQNMKLGYEHEILYVFCVQRELCDVEGIQSLIDIYLKFNIIKSRSGEFVFTVSFHKRNKPITYLFR</sequence>
<protein>
    <submittedName>
        <fullName evidence="1">Uncharacterized protein</fullName>
    </submittedName>
</protein>
<keyword evidence="2" id="KW-1185">Reference proteome</keyword>
<evidence type="ECO:0000313" key="2">
    <source>
        <dbReference type="Proteomes" id="UP000679179"/>
    </source>
</evidence>
<proteinExistence type="predicted"/>
<dbReference type="AlphaFoldDB" id="A0A919VGE8"/>
<accession>A0A919VGE8</accession>
<name>A0A919VGE8_9CLOT</name>
<gene>
    <name evidence="1" type="ORF">CPJCM30710_17830</name>
</gene>
<reference evidence="1" key="1">
    <citation type="submission" date="2021-03" db="EMBL/GenBank/DDBJ databases">
        <title>Taxonomic study of Clostridium polyendosporum from meadow-gley soil under rice.</title>
        <authorList>
            <person name="Kobayashi H."/>
            <person name="Tanizawa Y."/>
            <person name="Yagura M."/>
        </authorList>
    </citation>
    <scope>NUCLEOTIDE SEQUENCE</scope>
    <source>
        <strain evidence="1">JCM 30710</strain>
    </source>
</reference>
<comment type="caution">
    <text evidence="1">The sequence shown here is derived from an EMBL/GenBank/DDBJ whole genome shotgun (WGS) entry which is preliminary data.</text>
</comment>
<dbReference type="Proteomes" id="UP000679179">
    <property type="component" value="Unassembled WGS sequence"/>
</dbReference>
<dbReference type="EMBL" id="BOPZ01000013">
    <property type="protein sequence ID" value="GIM29117.1"/>
    <property type="molecule type" value="Genomic_DNA"/>
</dbReference>
<organism evidence="1 2">
    <name type="scientific">Clostridium polyendosporum</name>
    <dbReference type="NCBI Taxonomy" id="69208"/>
    <lineage>
        <taxon>Bacteria</taxon>
        <taxon>Bacillati</taxon>
        <taxon>Bacillota</taxon>
        <taxon>Clostridia</taxon>
        <taxon>Eubacteriales</taxon>
        <taxon>Clostridiaceae</taxon>
        <taxon>Clostridium</taxon>
    </lineage>
</organism>
<evidence type="ECO:0000313" key="1">
    <source>
        <dbReference type="EMBL" id="GIM29117.1"/>
    </source>
</evidence>